<evidence type="ECO:0000256" key="3">
    <source>
        <dbReference type="ARBA" id="ARBA00022963"/>
    </source>
</evidence>
<proteinExistence type="predicted"/>
<dbReference type="PANTHER" id="PTHR10272:SF14">
    <property type="entry name" value="PAF ACETYLHYDROLASE FAMILY PROTEIN"/>
    <property type="match status" value="1"/>
</dbReference>
<dbReference type="SUPFAM" id="SSF53474">
    <property type="entry name" value="alpha/beta-Hydrolases"/>
    <property type="match status" value="1"/>
</dbReference>
<comment type="caution">
    <text evidence="6">The sequence shown here is derived from an EMBL/GenBank/DDBJ whole genome shotgun (WGS) entry which is preliminary data.</text>
</comment>
<dbReference type="Proteomes" id="UP000236664">
    <property type="component" value="Unassembled WGS sequence"/>
</dbReference>
<feature type="chain" id="PRO_5014322574" description="1-alkyl-2-acetylglycerophosphocholine esterase" evidence="5">
    <location>
        <begin position="16"/>
        <end position="381"/>
    </location>
</feature>
<feature type="signal peptide" evidence="5">
    <location>
        <begin position="1"/>
        <end position="15"/>
    </location>
</feature>
<dbReference type="InterPro" id="IPR029058">
    <property type="entry name" value="AB_hydrolase_fold"/>
</dbReference>
<gene>
    <name evidence="6" type="ORF">FNYG_13750</name>
</gene>
<protein>
    <recommendedName>
        <fullName evidence="1">1-alkyl-2-acetylglycerophosphocholine esterase</fullName>
        <ecNumber evidence="1">3.1.1.47</ecNumber>
    </recommendedName>
</protein>
<accession>A0A2K0UUJ9</accession>
<dbReference type="OrthoDB" id="2363873at2759"/>
<name>A0A2K0UUJ9_GIBNY</name>
<dbReference type="PANTHER" id="PTHR10272">
    <property type="entry name" value="PLATELET-ACTIVATING FACTOR ACETYLHYDROLASE"/>
    <property type="match status" value="1"/>
</dbReference>
<keyword evidence="4" id="KW-0443">Lipid metabolism</keyword>
<sequence>MRLLALLIFLKTSRALLVPSPPGPYDVAVKNFELIDTNRIDTFAPKPNTKRRLMVSAYLPIDAQHGCKDEVVPYVPALTAEAYGKVAGALGLPDNIAKDFDMKVCNISSVKSKRLHKPKKEYPVALFSPGYQGSRLVYGAMARSLASLGYIILTVDHTYEAFVVEFPNGTAAPAAEFPDNMNSTYRQLEVRTKDESFVISQLCNQTLVEQVFGDFPGTFDPHKVAVYGHSFGGSTAAVTAQRDRRVIGGLNFDGPMYGSVVEEGLKRTPYILVGTNMTADPVPGWNAFYDKIDAAKMEMVVKHTHHYTFTDVPLLLTKFKIPAESEAMVHEVFGTLDGRKVEKTANEIMVGFLDLVFKKDDKKLKGIGKKDGIHVLQRDLA</sequence>
<dbReference type="GO" id="GO:0016042">
    <property type="term" value="P:lipid catabolic process"/>
    <property type="evidence" value="ECO:0007669"/>
    <property type="project" value="UniProtKB-KW"/>
</dbReference>
<dbReference type="EC" id="3.1.1.47" evidence="1"/>
<evidence type="ECO:0000256" key="5">
    <source>
        <dbReference type="SAM" id="SignalP"/>
    </source>
</evidence>
<reference evidence="6 7" key="1">
    <citation type="submission" date="2017-06" db="EMBL/GenBank/DDBJ databases">
        <title>Genome of Fusarium nygamai isolate CS10214.</title>
        <authorList>
            <person name="Gardiner D.M."/>
            <person name="Obanor F."/>
            <person name="Kazan K."/>
        </authorList>
    </citation>
    <scope>NUCLEOTIDE SEQUENCE [LARGE SCALE GENOMIC DNA]</scope>
    <source>
        <strain evidence="6 7">CS10214</strain>
    </source>
</reference>
<keyword evidence="7" id="KW-1185">Reference proteome</keyword>
<dbReference type="EMBL" id="MTQA01000293">
    <property type="protein sequence ID" value="PNP61463.1"/>
    <property type="molecule type" value="Genomic_DNA"/>
</dbReference>
<evidence type="ECO:0000256" key="1">
    <source>
        <dbReference type="ARBA" id="ARBA00013201"/>
    </source>
</evidence>
<evidence type="ECO:0000256" key="4">
    <source>
        <dbReference type="ARBA" id="ARBA00023098"/>
    </source>
</evidence>
<evidence type="ECO:0000256" key="2">
    <source>
        <dbReference type="ARBA" id="ARBA00022801"/>
    </source>
</evidence>
<keyword evidence="2" id="KW-0378">Hydrolase</keyword>
<evidence type="ECO:0000313" key="6">
    <source>
        <dbReference type="EMBL" id="PNP61463.1"/>
    </source>
</evidence>
<keyword evidence="5" id="KW-0732">Signal</keyword>
<dbReference type="Gene3D" id="3.40.50.1820">
    <property type="entry name" value="alpha/beta hydrolase"/>
    <property type="match status" value="1"/>
</dbReference>
<dbReference type="Pfam" id="PF03403">
    <property type="entry name" value="PAF-AH_p_II"/>
    <property type="match status" value="2"/>
</dbReference>
<keyword evidence="3" id="KW-0442">Lipid degradation</keyword>
<evidence type="ECO:0000313" key="7">
    <source>
        <dbReference type="Proteomes" id="UP000236664"/>
    </source>
</evidence>
<dbReference type="GO" id="GO:0003847">
    <property type="term" value="F:1-alkyl-2-acetylglycerophosphocholine esterase activity"/>
    <property type="evidence" value="ECO:0007669"/>
    <property type="project" value="UniProtKB-EC"/>
</dbReference>
<dbReference type="AlphaFoldDB" id="A0A2K0UUJ9"/>
<dbReference type="STRING" id="42673.A0A2K0UUJ9"/>
<organism evidence="6 7">
    <name type="scientific">Gibberella nygamai</name>
    <name type="common">Bean root rot disease fungus</name>
    <name type="synonym">Fusarium nygamai</name>
    <dbReference type="NCBI Taxonomy" id="42673"/>
    <lineage>
        <taxon>Eukaryota</taxon>
        <taxon>Fungi</taxon>
        <taxon>Dikarya</taxon>
        <taxon>Ascomycota</taxon>
        <taxon>Pezizomycotina</taxon>
        <taxon>Sordariomycetes</taxon>
        <taxon>Hypocreomycetidae</taxon>
        <taxon>Hypocreales</taxon>
        <taxon>Nectriaceae</taxon>
        <taxon>Fusarium</taxon>
        <taxon>Fusarium fujikuroi species complex</taxon>
    </lineage>
</organism>